<evidence type="ECO:0000256" key="3">
    <source>
        <dbReference type="ARBA" id="ARBA00017411"/>
    </source>
</evidence>
<dbReference type="GO" id="GO:0000781">
    <property type="term" value="C:chromosome, telomeric region"/>
    <property type="evidence" value="ECO:0007669"/>
    <property type="project" value="UniProtKB-SubCell"/>
</dbReference>
<name>A0A2G5HQD6_CERBT</name>
<dbReference type="SUPFAM" id="SSF50249">
    <property type="entry name" value="Nucleic acid-binding proteins"/>
    <property type="match status" value="1"/>
</dbReference>
<keyword evidence="6" id="KW-0238">DNA-binding</keyword>
<protein>
    <recommendedName>
        <fullName evidence="3">CST complex subunit STN1</fullName>
    </recommendedName>
    <alternativeName>
        <fullName evidence="8">Suppressor of cdc thirteen homolog</fullName>
    </alternativeName>
</protein>
<dbReference type="PANTHER" id="PTHR13989:SF33">
    <property type="entry name" value="CST COMPLEX SUBUNIT STN1"/>
    <property type="match status" value="1"/>
</dbReference>
<dbReference type="InterPro" id="IPR040260">
    <property type="entry name" value="RFA2-like"/>
</dbReference>
<dbReference type="EMBL" id="CP134189">
    <property type="protein sequence ID" value="WPB05202.1"/>
    <property type="molecule type" value="Genomic_DNA"/>
</dbReference>
<keyword evidence="14" id="KW-1185">Reference proteome</keyword>
<dbReference type="AlphaFoldDB" id="A0A2G5HQD6"/>
<keyword evidence="4" id="KW-0158">Chromosome</keyword>
<comment type="subcellular location">
    <subcellularLocation>
        <location evidence="2">Chromosome</location>
        <location evidence="2">Telomere</location>
    </subcellularLocation>
    <subcellularLocation>
        <location evidence="1">Nucleus</location>
    </subcellularLocation>
</comment>
<dbReference type="PANTHER" id="PTHR13989">
    <property type="entry name" value="REPLICATION PROTEIN A-RELATED"/>
    <property type="match status" value="1"/>
</dbReference>
<dbReference type="EMBL" id="LKMD01000104">
    <property type="protein sequence ID" value="PIA94738.1"/>
    <property type="molecule type" value="Genomic_DNA"/>
</dbReference>
<evidence type="ECO:0000256" key="1">
    <source>
        <dbReference type="ARBA" id="ARBA00004123"/>
    </source>
</evidence>
<dbReference type="InterPro" id="IPR012340">
    <property type="entry name" value="NA-bd_OB-fold"/>
</dbReference>
<evidence type="ECO:0000259" key="10">
    <source>
        <dbReference type="Pfam" id="PF10451"/>
    </source>
</evidence>
<evidence type="ECO:0000256" key="5">
    <source>
        <dbReference type="ARBA" id="ARBA00022895"/>
    </source>
</evidence>
<reference evidence="12 14" key="2">
    <citation type="submission" date="2023-09" db="EMBL/GenBank/DDBJ databases">
        <title>Complete-Gapless Cercospora beticola genome.</title>
        <authorList>
            <person name="Wyatt N.A."/>
            <person name="Spanner R.E."/>
            <person name="Bolton M.D."/>
        </authorList>
    </citation>
    <scope>NUCLEOTIDE SEQUENCE [LARGE SCALE GENOMIC DNA]</scope>
    <source>
        <strain evidence="12">Cb09-40</strain>
    </source>
</reference>
<sequence>MTTAPSGVQQYAARYFDASPTWFRWNKLSAADVYKLREEPGFRGQNVWFWLNHPIQFVRIVGFVCQIDQVAGGRYILMTVDDGSGANIEVKLERPVAYREQNGAVYSSKTSLDNVEVMSHFGLPVLIIGKATVDMGTVIIAEGKVESYNQSRQIIALRLGLVKDTNEEAIHWSKVADWKIRVLNKPWVLSSDQRTAIDAKLIEAERVTEQQSRRRKKKYAKLEELRRRHEEKIEAKRKQRTEYYNQGALPGSHILKMPWDD</sequence>
<dbReference type="Gene3D" id="2.40.50.140">
    <property type="entry name" value="Nucleic acid-binding proteins"/>
    <property type="match status" value="1"/>
</dbReference>
<dbReference type="InterPro" id="IPR018856">
    <property type="entry name" value="Stn1_N"/>
</dbReference>
<keyword evidence="7" id="KW-0539">Nucleus</keyword>
<evidence type="ECO:0000256" key="2">
    <source>
        <dbReference type="ARBA" id="ARBA00004574"/>
    </source>
</evidence>
<feature type="coiled-coil region" evidence="9">
    <location>
        <begin position="208"/>
        <end position="246"/>
    </location>
</feature>
<evidence type="ECO:0000313" key="12">
    <source>
        <dbReference type="EMBL" id="WPB05202.1"/>
    </source>
</evidence>
<proteinExistence type="predicted"/>
<keyword evidence="5" id="KW-0779">Telomere</keyword>
<dbReference type="Proteomes" id="UP001302367">
    <property type="component" value="Chromosome 6"/>
</dbReference>
<dbReference type="GO" id="GO:0003677">
    <property type="term" value="F:DNA binding"/>
    <property type="evidence" value="ECO:0007669"/>
    <property type="project" value="UniProtKB-KW"/>
</dbReference>
<evidence type="ECO:0000313" key="13">
    <source>
        <dbReference type="Proteomes" id="UP000230605"/>
    </source>
</evidence>
<gene>
    <name evidence="11" type="ORF">CB0940_08623</name>
    <name evidence="12" type="ORF">RHO25_009853</name>
</gene>
<evidence type="ECO:0000256" key="6">
    <source>
        <dbReference type="ARBA" id="ARBA00023125"/>
    </source>
</evidence>
<dbReference type="CDD" id="cd03524">
    <property type="entry name" value="RPA2_OBF_family"/>
    <property type="match status" value="1"/>
</dbReference>
<evidence type="ECO:0000256" key="4">
    <source>
        <dbReference type="ARBA" id="ARBA00022454"/>
    </source>
</evidence>
<dbReference type="Pfam" id="PF10451">
    <property type="entry name" value="Stn1"/>
    <property type="match status" value="1"/>
</dbReference>
<organism evidence="11 13">
    <name type="scientific">Cercospora beticola</name>
    <name type="common">Sugarbeet leaf spot fungus</name>
    <dbReference type="NCBI Taxonomy" id="122368"/>
    <lineage>
        <taxon>Eukaryota</taxon>
        <taxon>Fungi</taxon>
        <taxon>Dikarya</taxon>
        <taxon>Ascomycota</taxon>
        <taxon>Pezizomycotina</taxon>
        <taxon>Dothideomycetes</taxon>
        <taxon>Dothideomycetidae</taxon>
        <taxon>Mycosphaerellales</taxon>
        <taxon>Mycosphaerellaceae</taxon>
        <taxon>Cercospora</taxon>
    </lineage>
</organism>
<evidence type="ECO:0000256" key="7">
    <source>
        <dbReference type="ARBA" id="ARBA00023242"/>
    </source>
</evidence>
<evidence type="ECO:0000256" key="8">
    <source>
        <dbReference type="ARBA" id="ARBA00030039"/>
    </source>
</evidence>
<dbReference type="Proteomes" id="UP000230605">
    <property type="component" value="Chromosome 6"/>
</dbReference>
<feature type="domain" description="CST complex subunit Stn1 N-terminal" evidence="10">
    <location>
        <begin position="45"/>
        <end position="93"/>
    </location>
</feature>
<evidence type="ECO:0000313" key="11">
    <source>
        <dbReference type="EMBL" id="PIA94738.1"/>
    </source>
</evidence>
<keyword evidence="9" id="KW-0175">Coiled coil</keyword>
<dbReference type="OrthoDB" id="77828at2759"/>
<accession>A0A2G5HQD6</accession>
<evidence type="ECO:0000313" key="14">
    <source>
        <dbReference type="Proteomes" id="UP001302367"/>
    </source>
</evidence>
<dbReference type="GO" id="GO:0005634">
    <property type="term" value="C:nucleus"/>
    <property type="evidence" value="ECO:0007669"/>
    <property type="project" value="UniProtKB-SubCell"/>
</dbReference>
<reference evidence="11 13" key="1">
    <citation type="submission" date="2015-10" db="EMBL/GenBank/DDBJ databases">
        <title>The cercosporin biosynthetic gene cluster was horizontally transferred to several fungal lineages and shown to be expanded in Cercospora beticola based on microsynteny with recipient genomes.</title>
        <authorList>
            <person name="De Jonge R."/>
            <person name="Ebert M.K."/>
            <person name="Suttle J.C."/>
            <person name="Jurick Ii W.M."/>
            <person name="Secor G.A."/>
            <person name="Thomma B.P."/>
            <person name="Van De Peer Y."/>
            <person name="Bolton M.D."/>
        </authorList>
    </citation>
    <scope>NUCLEOTIDE SEQUENCE [LARGE SCALE GENOMIC DNA]</scope>
    <source>
        <strain evidence="11 13">09-40</strain>
    </source>
</reference>
<evidence type="ECO:0000256" key="9">
    <source>
        <dbReference type="SAM" id="Coils"/>
    </source>
</evidence>